<dbReference type="InterPro" id="IPR001584">
    <property type="entry name" value="Integrase_cat-core"/>
</dbReference>
<dbReference type="GeneID" id="136083323"/>
<dbReference type="Proteomes" id="UP001652625">
    <property type="component" value="Chromosome 08"/>
</dbReference>
<dbReference type="InterPro" id="IPR050951">
    <property type="entry name" value="Retrovirus_Pol_polyprotein"/>
</dbReference>
<keyword evidence="2" id="KW-1185">Reference proteome</keyword>
<dbReference type="Gene3D" id="3.30.420.10">
    <property type="entry name" value="Ribonuclease H-like superfamily/Ribonuclease H"/>
    <property type="match status" value="1"/>
</dbReference>
<evidence type="ECO:0000259" key="1">
    <source>
        <dbReference type="PROSITE" id="PS50994"/>
    </source>
</evidence>
<dbReference type="PANTHER" id="PTHR37984:SF15">
    <property type="entry name" value="INTEGRASE CATALYTIC DOMAIN-CONTAINING PROTEIN"/>
    <property type="match status" value="1"/>
</dbReference>
<proteinExistence type="predicted"/>
<dbReference type="RefSeq" id="XP_065658792.1">
    <property type="nucleotide sequence ID" value="XM_065802720.1"/>
</dbReference>
<reference evidence="3" key="1">
    <citation type="submission" date="2025-08" db="UniProtKB">
        <authorList>
            <consortium name="RefSeq"/>
        </authorList>
    </citation>
    <scope>IDENTIFICATION</scope>
</reference>
<dbReference type="PROSITE" id="PS50994">
    <property type="entry name" value="INTEGRASE"/>
    <property type="match status" value="1"/>
</dbReference>
<dbReference type="InterPro" id="IPR036397">
    <property type="entry name" value="RNaseH_sf"/>
</dbReference>
<evidence type="ECO:0000313" key="2">
    <source>
        <dbReference type="Proteomes" id="UP001652625"/>
    </source>
</evidence>
<name>A0ABM4CAT3_HYDVU</name>
<dbReference type="PANTHER" id="PTHR37984">
    <property type="entry name" value="PROTEIN CBG26694"/>
    <property type="match status" value="1"/>
</dbReference>
<dbReference type="InterPro" id="IPR012337">
    <property type="entry name" value="RNaseH-like_sf"/>
</dbReference>
<sequence>MVKNVHKLLISCDVSQRMNRKLNCGKPEMHPTKVKALGIDFVGPLSPVSEDDCKCFHEVGVPRVMLSDNEAEYCNELNNTLNVLLDIKKRLTTPYHPQANGLNERFNQNLQNMLVKYVSSKREQ</sequence>
<feature type="domain" description="Integrase catalytic" evidence="1">
    <location>
        <begin position="56"/>
        <end position="124"/>
    </location>
</feature>
<accession>A0ABM4CAT3</accession>
<gene>
    <name evidence="3" type="primary">LOC136083323</name>
</gene>
<protein>
    <submittedName>
        <fullName evidence="3">Uncharacterized protein LOC136083323</fullName>
    </submittedName>
</protein>
<organism evidence="2 3">
    <name type="scientific">Hydra vulgaris</name>
    <name type="common">Hydra</name>
    <name type="synonym">Hydra attenuata</name>
    <dbReference type="NCBI Taxonomy" id="6087"/>
    <lineage>
        <taxon>Eukaryota</taxon>
        <taxon>Metazoa</taxon>
        <taxon>Cnidaria</taxon>
        <taxon>Hydrozoa</taxon>
        <taxon>Hydroidolina</taxon>
        <taxon>Anthoathecata</taxon>
        <taxon>Aplanulata</taxon>
        <taxon>Hydridae</taxon>
        <taxon>Hydra</taxon>
    </lineage>
</organism>
<dbReference type="SUPFAM" id="SSF53098">
    <property type="entry name" value="Ribonuclease H-like"/>
    <property type="match status" value="1"/>
</dbReference>
<evidence type="ECO:0000313" key="3">
    <source>
        <dbReference type="RefSeq" id="XP_065658792.1"/>
    </source>
</evidence>